<feature type="transmembrane region" description="Helical" evidence="7">
    <location>
        <begin position="205"/>
        <end position="226"/>
    </location>
</feature>
<dbReference type="SUPFAM" id="SSF103473">
    <property type="entry name" value="MFS general substrate transporter"/>
    <property type="match status" value="1"/>
</dbReference>
<keyword evidence="4 7" id="KW-0812">Transmembrane</keyword>
<evidence type="ECO:0000256" key="5">
    <source>
        <dbReference type="ARBA" id="ARBA00022989"/>
    </source>
</evidence>
<dbReference type="EMBL" id="JAFHAP010000010">
    <property type="protein sequence ID" value="MBN2910234.1"/>
    <property type="molecule type" value="Genomic_DNA"/>
</dbReference>
<keyword evidence="5 7" id="KW-1133">Transmembrane helix</keyword>
<gene>
    <name evidence="9" type="ORF">JQC72_12050</name>
</gene>
<dbReference type="Gene3D" id="1.20.1250.20">
    <property type="entry name" value="MFS general substrate transporter like domains"/>
    <property type="match status" value="2"/>
</dbReference>
<organism evidence="9 10">
    <name type="scientific">Polycladomyces zharkentensis</name>
    <dbReference type="NCBI Taxonomy" id="2807616"/>
    <lineage>
        <taxon>Bacteria</taxon>
        <taxon>Bacillati</taxon>
        <taxon>Bacillota</taxon>
        <taxon>Bacilli</taxon>
        <taxon>Bacillales</taxon>
        <taxon>Thermoactinomycetaceae</taxon>
        <taxon>Polycladomyces</taxon>
    </lineage>
</organism>
<keyword evidence="3" id="KW-1003">Cell membrane</keyword>
<evidence type="ECO:0000256" key="3">
    <source>
        <dbReference type="ARBA" id="ARBA00022475"/>
    </source>
</evidence>
<accession>A0ABS2WL36</accession>
<evidence type="ECO:0000313" key="9">
    <source>
        <dbReference type="EMBL" id="MBN2910234.1"/>
    </source>
</evidence>
<evidence type="ECO:0000256" key="7">
    <source>
        <dbReference type="SAM" id="Phobius"/>
    </source>
</evidence>
<feature type="transmembrane region" description="Helical" evidence="7">
    <location>
        <begin position="295"/>
        <end position="314"/>
    </location>
</feature>
<evidence type="ECO:0000256" key="6">
    <source>
        <dbReference type="ARBA" id="ARBA00023136"/>
    </source>
</evidence>
<dbReference type="InterPro" id="IPR036259">
    <property type="entry name" value="MFS_trans_sf"/>
</dbReference>
<keyword evidence="2" id="KW-0813">Transport</keyword>
<feature type="transmembrane region" description="Helical" evidence="7">
    <location>
        <begin position="238"/>
        <end position="259"/>
    </location>
</feature>
<evidence type="ECO:0000256" key="2">
    <source>
        <dbReference type="ARBA" id="ARBA00022448"/>
    </source>
</evidence>
<keyword evidence="6 7" id="KW-0472">Membrane</keyword>
<evidence type="ECO:0000256" key="1">
    <source>
        <dbReference type="ARBA" id="ARBA00004651"/>
    </source>
</evidence>
<dbReference type="InterPro" id="IPR011701">
    <property type="entry name" value="MFS"/>
</dbReference>
<comment type="caution">
    <text evidence="9">The sequence shown here is derived from an EMBL/GenBank/DDBJ whole genome shotgun (WGS) entry which is preliminary data.</text>
</comment>
<feature type="transmembrane region" description="Helical" evidence="7">
    <location>
        <begin position="134"/>
        <end position="153"/>
    </location>
</feature>
<feature type="transmembrane region" description="Helical" evidence="7">
    <location>
        <begin position="76"/>
        <end position="95"/>
    </location>
</feature>
<dbReference type="PANTHER" id="PTHR43124:SF3">
    <property type="entry name" value="CHLORAMPHENICOL EFFLUX PUMP RV0191"/>
    <property type="match status" value="1"/>
</dbReference>
<feature type="transmembrane region" description="Helical" evidence="7">
    <location>
        <begin position="335"/>
        <end position="353"/>
    </location>
</feature>
<dbReference type="PROSITE" id="PS50850">
    <property type="entry name" value="MFS"/>
    <property type="match status" value="1"/>
</dbReference>
<dbReference type="InterPro" id="IPR020846">
    <property type="entry name" value="MFS_dom"/>
</dbReference>
<feature type="transmembrane region" description="Helical" evidence="7">
    <location>
        <begin position="159"/>
        <end position="179"/>
    </location>
</feature>
<feature type="transmembrane region" description="Helical" evidence="7">
    <location>
        <begin position="359"/>
        <end position="376"/>
    </location>
</feature>
<dbReference type="Pfam" id="PF07690">
    <property type="entry name" value="MFS_1"/>
    <property type="match status" value="1"/>
</dbReference>
<comment type="subcellular location">
    <subcellularLocation>
        <location evidence="1">Cell membrane</location>
        <topology evidence="1">Multi-pass membrane protein</topology>
    </subcellularLocation>
</comment>
<proteinExistence type="predicted"/>
<dbReference type="Proteomes" id="UP001177120">
    <property type="component" value="Unassembled WGS sequence"/>
</dbReference>
<name>A0ABS2WL36_9BACL</name>
<dbReference type="InterPro" id="IPR050189">
    <property type="entry name" value="MFS_Efflux_Transporters"/>
</dbReference>
<sequence length="398" mass="42918">MNPAMQNRFRLLVGWITLFIIGTDLFVVSPLLPLIAKNYHVTSAEAGWMVTAFSVAYVVGAPWLGSLSDKIGRRRLIVLGLFIFASANLLTAYSMHFYLLVASRLLVGLAAAAITPSIYAVTGDVAPDDRRGSWLAIVGSGLLMALWAGAPIGSLAGEVYGWTWVFIGLAVLSLLMMFLNQKVWPNVIVSGASLQASEHAKFFELIKAISPTIFWGTAVYGFYTYLGSGLRVENHFTGQMVALALTCYGIGAVIGSLNGGKLADRFGAKKVGTFSLVLLGALLIVIGVALHTQWLLLLCLALFAFLGYGFFPAHQMRLVQEHPHQRGAFMAWNNSGLYIGITLGSSIGSGIMSSLGFEWLPFVCCVSAFIGSLISYRTGSNKMETAAHSSTEERPISR</sequence>
<feature type="transmembrane region" description="Helical" evidence="7">
    <location>
        <begin position="101"/>
        <end position="122"/>
    </location>
</feature>
<dbReference type="RefSeq" id="WP_205495983.1">
    <property type="nucleotide sequence ID" value="NZ_JAFHAP010000010.1"/>
</dbReference>
<dbReference type="CDD" id="cd17324">
    <property type="entry name" value="MFS_NepI_like"/>
    <property type="match status" value="1"/>
</dbReference>
<evidence type="ECO:0000256" key="4">
    <source>
        <dbReference type="ARBA" id="ARBA00022692"/>
    </source>
</evidence>
<evidence type="ECO:0000259" key="8">
    <source>
        <dbReference type="PROSITE" id="PS50850"/>
    </source>
</evidence>
<evidence type="ECO:0000313" key="10">
    <source>
        <dbReference type="Proteomes" id="UP001177120"/>
    </source>
</evidence>
<keyword evidence="10" id="KW-1185">Reference proteome</keyword>
<feature type="domain" description="Major facilitator superfamily (MFS) profile" evidence="8">
    <location>
        <begin position="10"/>
        <end position="383"/>
    </location>
</feature>
<dbReference type="PANTHER" id="PTHR43124">
    <property type="entry name" value="PURINE EFFLUX PUMP PBUE"/>
    <property type="match status" value="1"/>
</dbReference>
<reference evidence="9" key="1">
    <citation type="journal article" date="2024" name="Int. J. Syst. Evol. Microbiol.">
        <title>Polycladomyces zharkentensis sp. nov., a novel thermophilic cellulose- and starch-degrading member of the Bacillota from a geothermal aquifer in Kazakhstan.</title>
        <authorList>
            <person name="Mashzhan A."/>
            <person name="Kistaubayeva A."/>
            <person name="Javier-Lopez R."/>
            <person name="Bissenova U."/>
            <person name="Bissenbay A."/>
            <person name="Birkeland N.K."/>
        </authorList>
    </citation>
    <scope>NUCLEOTIDE SEQUENCE</scope>
    <source>
        <strain evidence="9">ZKZ2T</strain>
    </source>
</reference>
<feature type="transmembrane region" description="Helical" evidence="7">
    <location>
        <begin position="12"/>
        <end position="34"/>
    </location>
</feature>
<protein>
    <submittedName>
        <fullName evidence="9">MFS transporter</fullName>
    </submittedName>
</protein>
<feature type="transmembrane region" description="Helical" evidence="7">
    <location>
        <begin position="271"/>
        <end position="289"/>
    </location>
</feature>
<feature type="transmembrane region" description="Helical" evidence="7">
    <location>
        <begin position="46"/>
        <end position="64"/>
    </location>
</feature>